<sequence length="191" mass="21953">MAYRVLQSENLIGEENSVFKWLWSIKAPPKALIFLWRVINGGIPTVDNLLKRNITLSDQQSLCVLCKSDRESASHLFCSCPVVHKVWKICLGWINCPSPIPQQVGQFLNFVPAPLTRSSQIDAWRSLWLATIRTVWLHRNKVIFQGAPFNQDQVTKDILCTSWQWLDSFTNHFKVPFSLWITNPGLGVMMQ</sequence>
<dbReference type="AlphaFoldDB" id="A0A151TV95"/>
<accession>A0A151TV95</accession>
<dbReference type="OMA" id="QFIHYIN"/>
<dbReference type="Gramene" id="C.cajan_09935.t">
    <property type="protein sequence ID" value="C.cajan_09935.t.cds1"/>
    <property type="gene ID" value="C.cajan_09935"/>
</dbReference>
<evidence type="ECO:0000259" key="1">
    <source>
        <dbReference type="Pfam" id="PF13966"/>
    </source>
</evidence>
<feature type="domain" description="Reverse transcriptase zinc-binding" evidence="1">
    <location>
        <begin position="2"/>
        <end position="87"/>
    </location>
</feature>
<dbReference type="Pfam" id="PF13966">
    <property type="entry name" value="zf-RVT"/>
    <property type="match status" value="1"/>
</dbReference>
<keyword evidence="3" id="KW-1185">Reference proteome</keyword>
<gene>
    <name evidence="2" type="ORF">KK1_010219</name>
</gene>
<evidence type="ECO:0000313" key="2">
    <source>
        <dbReference type="EMBL" id="KYP70977.1"/>
    </source>
</evidence>
<organism evidence="2 3">
    <name type="scientific">Cajanus cajan</name>
    <name type="common">Pigeon pea</name>
    <name type="synonym">Cajanus indicus</name>
    <dbReference type="NCBI Taxonomy" id="3821"/>
    <lineage>
        <taxon>Eukaryota</taxon>
        <taxon>Viridiplantae</taxon>
        <taxon>Streptophyta</taxon>
        <taxon>Embryophyta</taxon>
        <taxon>Tracheophyta</taxon>
        <taxon>Spermatophyta</taxon>
        <taxon>Magnoliopsida</taxon>
        <taxon>eudicotyledons</taxon>
        <taxon>Gunneridae</taxon>
        <taxon>Pentapetalae</taxon>
        <taxon>rosids</taxon>
        <taxon>fabids</taxon>
        <taxon>Fabales</taxon>
        <taxon>Fabaceae</taxon>
        <taxon>Papilionoideae</taxon>
        <taxon>50 kb inversion clade</taxon>
        <taxon>NPAAA clade</taxon>
        <taxon>indigoferoid/millettioid clade</taxon>
        <taxon>Phaseoleae</taxon>
        <taxon>Cajanus</taxon>
    </lineage>
</organism>
<dbReference type="Proteomes" id="UP000075243">
    <property type="component" value="Chromosome 3"/>
</dbReference>
<name>A0A151TV95_CAJCA</name>
<evidence type="ECO:0000313" key="3">
    <source>
        <dbReference type="Proteomes" id="UP000075243"/>
    </source>
</evidence>
<reference evidence="2 3" key="1">
    <citation type="journal article" date="2012" name="Nat. Biotechnol.">
        <title>Draft genome sequence of pigeonpea (Cajanus cajan), an orphan legume crop of resource-poor farmers.</title>
        <authorList>
            <person name="Varshney R.K."/>
            <person name="Chen W."/>
            <person name="Li Y."/>
            <person name="Bharti A.K."/>
            <person name="Saxena R.K."/>
            <person name="Schlueter J.A."/>
            <person name="Donoghue M.T."/>
            <person name="Azam S."/>
            <person name="Fan G."/>
            <person name="Whaley A.M."/>
            <person name="Farmer A.D."/>
            <person name="Sheridan J."/>
            <person name="Iwata A."/>
            <person name="Tuteja R."/>
            <person name="Penmetsa R.V."/>
            <person name="Wu W."/>
            <person name="Upadhyaya H.D."/>
            <person name="Yang S.P."/>
            <person name="Shah T."/>
            <person name="Saxena K.B."/>
            <person name="Michael T."/>
            <person name="McCombie W.R."/>
            <person name="Yang B."/>
            <person name="Zhang G."/>
            <person name="Yang H."/>
            <person name="Wang J."/>
            <person name="Spillane C."/>
            <person name="Cook D.R."/>
            <person name="May G.D."/>
            <person name="Xu X."/>
            <person name="Jackson S.A."/>
        </authorList>
    </citation>
    <scope>NUCLEOTIDE SEQUENCE [LARGE SCALE GENOMIC DNA]</scope>
    <source>
        <strain evidence="3">cv. Asha</strain>
    </source>
</reference>
<dbReference type="InterPro" id="IPR026960">
    <property type="entry name" value="RVT-Znf"/>
</dbReference>
<protein>
    <recommendedName>
        <fullName evidence="1">Reverse transcriptase zinc-binding domain-containing protein</fullName>
    </recommendedName>
</protein>
<proteinExistence type="predicted"/>
<dbReference type="EMBL" id="CM003605">
    <property type="protein sequence ID" value="KYP70977.1"/>
    <property type="molecule type" value="Genomic_DNA"/>
</dbReference>